<evidence type="ECO:0000259" key="2">
    <source>
        <dbReference type="Pfam" id="PF13369"/>
    </source>
</evidence>
<dbReference type="EMBL" id="CP036271">
    <property type="protein sequence ID" value="QDT54392.1"/>
    <property type="molecule type" value="Genomic_DNA"/>
</dbReference>
<dbReference type="FunCoup" id="A0A517SE38">
    <property type="interactions" value="10"/>
</dbReference>
<dbReference type="RefSeq" id="WP_145030249.1">
    <property type="nucleotide sequence ID" value="NZ_CP036271.1"/>
</dbReference>
<dbReference type="AlphaFoldDB" id="A0A517SE38"/>
<protein>
    <recommendedName>
        <fullName evidence="2">Protein SirB1 N-terminal domain-containing protein</fullName>
    </recommendedName>
</protein>
<keyword evidence="4" id="KW-1185">Reference proteome</keyword>
<feature type="domain" description="Protein SirB1 N-terminal" evidence="2">
    <location>
        <begin position="46"/>
        <end position="196"/>
    </location>
</feature>
<proteinExistence type="inferred from homology"/>
<name>A0A517SE38_9PLAN</name>
<comment type="similarity">
    <text evidence="1">Belongs to the UPF0162 family.</text>
</comment>
<gene>
    <name evidence="3" type="ORF">Pan44_24250</name>
</gene>
<dbReference type="PANTHER" id="PTHR31350:SF21">
    <property type="entry name" value="F-BOX ONLY PROTEIN 21"/>
    <property type="match status" value="1"/>
</dbReference>
<reference evidence="3 4" key="1">
    <citation type="submission" date="2019-02" db="EMBL/GenBank/DDBJ databases">
        <title>Deep-cultivation of Planctomycetes and their phenomic and genomic characterization uncovers novel biology.</title>
        <authorList>
            <person name="Wiegand S."/>
            <person name="Jogler M."/>
            <person name="Boedeker C."/>
            <person name="Pinto D."/>
            <person name="Vollmers J."/>
            <person name="Rivas-Marin E."/>
            <person name="Kohn T."/>
            <person name="Peeters S.H."/>
            <person name="Heuer A."/>
            <person name="Rast P."/>
            <person name="Oberbeckmann S."/>
            <person name="Bunk B."/>
            <person name="Jeske O."/>
            <person name="Meyerdierks A."/>
            <person name="Storesund J.E."/>
            <person name="Kallscheuer N."/>
            <person name="Luecker S."/>
            <person name="Lage O.M."/>
            <person name="Pohl T."/>
            <person name="Merkel B.J."/>
            <person name="Hornburger P."/>
            <person name="Mueller R.-W."/>
            <person name="Bruemmer F."/>
            <person name="Labrenz M."/>
            <person name="Spormann A.M."/>
            <person name="Op den Camp H."/>
            <person name="Overmann J."/>
            <person name="Amann R."/>
            <person name="Jetten M.S.M."/>
            <person name="Mascher T."/>
            <person name="Medema M.H."/>
            <person name="Devos D.P."/>
            <person name="Kaster A.-K."/>
            <person name="Ovreas L."/>
            <person name="Rohde M."/>
            <person name="Galperin M.Y."/>
            <person name="Jogler C."/>
        </authorList>
    </citation>
    <scope>NUCLEOTIDE SEQUENCE [LARGE SCALE GENOMIC DNA]</scope>
    <source>
        <strain evidence="3 4">Pan44</strain>
    </source>
</reference>
<dbReference type="KEGG" id="ccos:Pan44_24250"/>
<organism evidence="3 4">
    <name type="scientific">Caulifigura coniformis</name>
    <dbReference type="NCBI Taxonomy" id="2527983"/>
    <lineage>
        <taxon>Bacteria</taxon>
        <taxon>Pseudomonadati</taxon>
        <taxon>Planctomycetota</taxon>
        <taxon>Planctomycetia</taxon>
        <taxon>Planctomycetales</taxon>
        <taxon>Planctomycetaceae</taxon>
        <taxon>Caulifigura</taxon>
    </lineage>
</organism>
<evidence type="ECO:0000256" key="1">
    <source>
        <dbReference type="ARBA" id="ARBA00007100"/>
    </source>
</evidence>
<dbReference type="OrthoDB" id="232498at2"/>
<dbReference type="InterPro" id="IPR032698">
    <property type="entry name" value="SirB1_N"/>
</dbReference>
<dbReference type="Pfam" id="PF13369">
    <property type="entry name" value="Transglut_core2"/>
    <property type="match status" value="1"/>
</dbReference>
<dbReference type="InParanoid" id="A0A517SE38"/>
<dbReference type="PANTHER" id="PTHR31350">
    <property type="entry name" value="SI:DKEY-261L7.2"/>
    <property type="match status" value="1"/>
</dbReference>
<accession>A0A517SE38</accession>
<evidence type="ECO:0000313" key="4">
    <source>
        <dbReference type="Proteomes" id="UP000315700"/>
    </source>
</evidence>
<evidence type="ECO:0000313" key="3">
    <source>
        <dbReference type="EMBL" id="QDT54392.1"/>
    </source>
</evidence>
<sequence>MPPLCHFEDDVEFTKLIGFQRSVSMTQAALEIARDARPSLDFQTTQLRLAAIADDARGAIVKHRNDAETLKAICNVIAGTYGFSGSASCFDAADSSYLDRVVETRRGIPISLSLIYIAVGEQLGLPISGVAAPAHFLCRYESDEGPLFVDAYGGGRIMSEMECIEWLGGVSGLSAQDLRPTLQTAPPRTIVLRMLNNLKTLHLRKDNWLGAERVLRRLLALRPSSFIDRRDLASVSLMLGRPGRVIDLFRGQVSHLLPEERLAVEELLASARQMLAACN</sequence>
<dbReference type="Proteomes" id="UP000315700">
    <property type="component" value="Chromosome"/>
</dbReference>